<dbReference type="InterPro" id="IPR013083">
    <property type="entry name" value="Znf_RING/FYVE/PHD"/>
</dbReference>
<protein>
    <submittedName>
        <fullName evidence="9">Unnamed protein product</fullName>
    </submittedName>
</protein>
<dbReference type="SUPFAM" id="SSF57850">
    <property type="entry name" value="RING/U-box"/>
    <property type="match status" value="1"/>
</dbReference>
<organism evidence="9 10">
    <name type="scientific">Candida boidinii</name>
    <name type="common">Yeast</name>
    <dbReference type="NCBI Taxonomy" id="5477"/>
    <lineage>
        <taxon>Eukaryota</taxon>
        <taxon>Fungi</taxon>
        <taxon>Dikarya</taxon>
        <taxon>Ascomycota</taxon>
        <taxon>Saccharomycotina</taxon>
        <taxon>Pichiomycetes</taxon>
        <taxon>Pichiales</taxon>
        <taxon>Pichiaceae</taxon>
        <taxon>Ogataea</taxon>
        <taxon>Ogataea/Candida clade</taxon>
    </lineage>
</organism>
<dbReference type="PROSITE" id="PS51266">
    <property type="entry name" value="ZF_CHY"/>
    <property type="match status" value="1"/>
</dbReference>
<dbReference type="SMART" id="SM00184">
    <property type="entry name" value="RING"/>
    <property type="match status" value="1"/>
</dbReference>
<dbReference type="AlphaFoldDB" id="A0A9W6WGH8"/>
<dbReference type="InterPro" id="IPR017921">
    <property type="entry name" value="Znf_CTCHY"/>
</dbReference>
<feature type="compositionally biased region" description="Polar residues" evidence="5">
    <location>
        <begin position="29"/>
        <end position="44"/>
    </location>
</feature>
<dbReference type="CDD" id="cd16464">
    <property type="entry name" value="RING-H2_Pirh2-like"/>
    <property type="match status" value="1"/>
</dbReference>
<gene>
    <name evidence="9" type="ORF">Cboi02_000276900</name>
</gene>
<comment type="caution">
    <text evidence="9">The sequence shown here is derived from an EMBL/GenBank/DDBJ whole genome shotgun (WGS) entry which is preliminary data.</text>
</comment>
<keyword evidence="10" id="KW-1185">Reference proteome</keyword>
<evidence type="ECO:0000259" key="6">
    <source>
        <dbReference type="PROSITE" id="PS50089"/>
    </source>
</evidence>
<dbReference type="Proteomes" id="UP001165120">
    <property type="component" value="Unassembled WGS sequence"/>
</dbReference>
<reference evidence="9" key="1">
    <citation type="submission" date="2023-04" db="EMBL/GenBank/DDBJ databases">
        <title>Candida boidinii NBRC 10035.</title>
        <authorList>
            <person name="Ichikawa N."/>
            <person name="Sato H."/>
            <person name="Tonouchi N."/>
        </authorList>
    </citation>
    <scope>NUCLEOTIDE SEQUENCE</scope>
    <source>
        <strain evidence="9">NBRC 10035</strain>
    </source>
</reference>
<evidence type="ECO:0000259" key="7">
    <source>
        <dbReference type="PROSITE" id="PS51266"/>
    </source>
</evidence>
<evidence type="ECO:0000313" key="10">
    <source>
        <dbReference type="Proteomes" id="UP001165120"/>
    </source>
</evidence>
<dbReference type="SUPFAM" id="SSF161245">
    <property type="entry name" value="Zinc hairpin stack"/>
    <property type="match status" value="1"/>
</dbReference>
<proteinExistence type="predicted"/>
<dbReference type="SUPFAM" id="SSF161219">
    <property type="entry name" value="CHY zinc finger-like"/>
    <property type="match status" value="1"/>
</dbReference>
<dbReference type="GO" id="GO:0061630">
    <property type="term" value="F:ubiquitin protein ligase activity"/>
    <property type="evidence" value="ECO:0007669"/>
    <property type="project" value="TreeGrafter"/>
</dbReference>
<evidence type="ECO:0000256" key="2">
    <source>
        <dbReference type="ARBA" id="ARBA00022771"/>
    </source>
</evidence>
<dbReference type="InterPro" id="IPR001841">
    <property type="entry name" value="Znf_RING"/>
</dbReference>
<dbReference type="PANTHER" id="PTHR21319:SF0">
    <property type="entry name" value="AND RING FINGER DOMAIN PROTEIN, PUTATIVE (AFU_ORTHOLOGUE AFUA_1G08900)-RELATED"/>
    <property type="match status" value="1"/>
</dbReference>
<feature type="region of interest" description="Disordered" evidence="5">
    <location>
        <begin position="326"/>
        <end position="372"/>
    </location>
</feature>
<dbReference type="InterPro" id="IPR039512">
    <property type="entry name" value="RCHY1_zinc-ribbon"/>
</dbReference>
<feature type="domain" description="CTCHY-type" evidence="8">
    <location>
        <begin position="461"/>
        <end position="527"/>
    </location>
</feature>
<evidence type="ECO:0000313" key="9">
    <source>
        <dbReference type="EMBL" id="GME70241.1"/>
    </source>
</evidence>
<dbReference type="InterPro" id="IPR037275">
    <property type="entry name" value="Znf_CTCHY_sf"/>
</dbReference>
<dbReference type="Pfam" id="PF14599">
    <property type="entry name" value="zinc_ribbon_6"/>
    <property type="match status" value="1"/>
</dbReference>
<dbReference type="GO" id="GO:0006511">
    <property type="term" value="P:ubiquitin-dependent protein catabolic process"/>
    <property type="evidence" value="ECO:0007669"/>
    <property type="project" value="TreeGrafter"/>
</dbReference>
<keyword evidence="1" id="KW-0479">Metal-binding</keyword>
<feature type="domain" description="RING-type" evidence="6">
    <location>
        <begin position="528"/>
        <end position="570"/>
    </location>
</feature>
<dbReference type="Pfam" id="PF13639">
    <property type="entry name" value="zf-RING_2"/>
    <property type="match status" value="1"/>
</dbReference>
<keyword evidence="2 4" id="KW-0863">Zinc-finger</keyword>
<keyword evidence="3" id="KW-0862">Zinc</keyword>
<feature type="compositionally biased region" description="Polar residues" evidence="5">
    <location>
        <begin position="1"/>
        <end position="14"/>
    </location>
</feature>
<dbReference type="Pfam" id="PF05495">
    <property type="entry name" value="zf-CHY"/>
    <property type="match status" value="1"/>
</dbReference>
<dbReference type="Gene3D" id="3.30.40.10">
    <property type="entry name" value="Zinc/RING finger domain, C3HC4 (zinc finger)"/>
    <property type="match status" value="1"/>
</dbReference>
<dbReference type="GO" id="GO:0016567">
    <property type="term" value="P:protein ubiquitination"/>
    <property type="evidence" value="ECO:0007669"/>
    <property type="project" value="TreeGrafter"/>
</dbReference>
<dbReference type="GO" id="GO:0005634">
    <property type="term" value="C:nucleus"/>
    <property type="evidence" value="ECO:0007669"/>
    <property type="project" value="TreeGrafter"/>
</dbReference>
<dbReference type="PROSITE" id="PS51270">
    <property type="entry name" value="ZF_CTCHY"/>
    <property type="match status" value="1"/>
</dbReference>
<feature type="compositionally biased region" description="Acidic residues" evidence="5">
    <location>
        <begin position="333"/>
        <end position="371"/>
    </location>
</feature>
<dbReference type="InterPro" id="IPR008913">
    <property type="entry name" value="Znf_CHY"/>
</dbReference>
<name>A0A9W6WGH8_CANBO</name>
<dbReference type="PROSITE" id="PS50089">
    <property type="entry name" value="ZF_RING_2"/>
    <property type="match status" value="1"/>
</dbReference>
<evidence type="ECO:0000259" key="8">
    <source>
        <dbReference type="PROSITE" id="PS51270"/>
    </source>
</evidence>
<feature type="compositionally biased region" description="Acidic residues" evidence="5">
    <location>
        <begin position="48"/>
        <end position="61"/>
    </location>
</feature>
<dbReference type="PANTHER" id="PTHR21319">
    <property type="entry name" value="RING FINGER AND CHY ZINC FINGER DOMAIN-CONTAINING PROTEIN 1"/>
    <property type="match status" value="1"/>
</dbReference>
<dbReference type="InterPro" id="IPR037274">
    <property type="entry name" value="Znf_CHY_sf"/>
</dbReference>
<feature type="region of interest" description="Disordered" evidence="5">
    <location>
        <begin position="1"/>
        <end position="61"/>
    </location>
</feature>
<dbReference type="EMBL" id="BSXN01000869">
    <property type="protein sequence ID" value="GME70241.1"/>
    <property type="molecule type" value="Genomic_DNA"/>
</dbReference>
<evidence type="ECO:0000256" key="3">
    <source>
        <dbReference type="ARBA" id="ARBA00022833"/>
    </source>
</evidence>
<sequence length="624" mass="71531">MAENSPISNANTPVNHLVNPGDAQKIIGNDSSSSGSAQTNGNYNKNDDDGDDGDDDDDDVDSITEALDQIGRLTIPDTSFLKNVNLNLKHFPTTESLYNMRQNFINSSGEFVSSKRQDLTKFIDDLKLKSNDYSSLISIENFHSLSDTLNDLVDEAISYPIEDMHNNDDTNIDLDTAMDSERIFSTEPKGIEQVKEKDETPILFGNVESKEAEKLILNFKKLNKLREKKLLLSSNNLNFLNNNSNDSLNTLSKNNRITKINNDINLNKKLSAYNDLTKLSFEQFNDQQFLRSRIKKILSLKDLSPLEHRVLIQRLMSTSYIQTKRVKDKLENGEDEEDDEDDEGEEDGEYEEAGGEGGGEDEGEEDDEEDEHEHVFLTEADHEPSFHNLEENILGCQHYQRNCKVECSVCRRWFPCRFCHDQVVASHNLPRDETKHILCMFCNTPQTPQQYCSNEKCGELLSNYFCEKCILFDNDQSKDIYHCDDCGICRLGLGLNQDYFHCKNCDACISIDLKEHHKCIENSTHANCPICDEYMFNSTKTVVFMNCGHPIHEICYNEFTKHSYRCPLCSRTIINMEAQFRVLDIEIKEQPLPDPMNTWNSIIKCVDCGGRSRVKFHFLVKMIY</sequence>
<accession>A0A9W6WGH8</accession>
<evidence type="ECO:0000256" key="5">
    <source>
        <dbReference type="SAM" id="MobiDB-lite"/>
    </source>
</evidence>
<dbReference type="GO" id="GO:0008270">
    <property type="term" value="F:zinc ion binding"/>
    <property type="evidence" value="ECO:0007669"/>
    <property type="project" value="UniProtKB-KW"/>
</dbReference>
<evidence type="ECO:0000256" key="1">
    <source>
        <dbReference type="ARBA" id="ARBA00022723"/>
    </source>
</evidence>
<evidence type="ECO:0000256" key="4">
    <source>
        <dbReference type="PROSITE-ProRule" id="PRU00601"/>
    </source>
</evidence>
<feature type="domain" description="CHY-type" evidence="7">
    <location>
        <begin position="389"/>
        <end position="459"/>
    </location>
</feature>